<keyword evidence="1" id="KW-0548">Nucleotidyltransferase</keyword>
<protein>
    <recommendedName>
        <fullName evidence="1">RNA-dependent RNA polymerase</fullName>
        <ecNumber evidence="1">2.7.7.48</ecNumber>
    </recommendedName>
</protein>
<feature type="domain" description="RDRP core" evidence="2">
    <location>
        <begin position="129"/>
        <end position="745"/>
    </location>
</feature>
<dbReference type="EC" id="2.7.7.48" evidence="1"/>
<evidence type="ECO:0000256" key="1">
    <source>
        <dbReference type="RuleBase" id="RU363098"/>
    </source>
</evidence>
<keyword evidence="1" id="KW-0696">RNA-directed RNA polymerase</keyword>
<dbReference type="EMBL" id="KB469296">
    <property type="protein sequence ID" value="EPQ60054.1"/>
    <property type="molecule type" value="Genomic_DNA"/>
</dbReference>
<dbReference type="OrthoDB" id="10055769at2759"/>
<dbReference type="Pfam" id="PF05183">
    <property type="entry name" value="RdRP"/>
    <property type="match status" value="1"/>
</dbReference>
<evidence type="ECO:0000313" key="4">
    <source>
        <dbReference type="Proteomes" id="UP000030669"/>
    </source>
</evidence>
<dbReference type="PANTHER" id="PTHR23079">
    <property type="entry name" value="RNA-DEPENDENT RNA POLYMERASE"/>
    <property type="match status" value="1"/>
</dbReference>
<gene>
    <name evidence="3" type="ORF">GLOTRDRAFT_31813</name>
</gene>
<organism evidence="3 4">
    <name type="scientific">Gloeophyllum trabeum (strain ATCC 11539 / FP-39264 / Madison 617)</name>
    <name type="common">Brown rot fungus</name>
    <dbReference type="NCBI Taxonomy" id="670483"/>
    <lineage>
        <taxon>Eukaryota</taxon>
        <taxon>Fungi</taxon>
        <taxon>Dikarya</taxon>
        <taxon>Basidiomycota</taxon>
        <taxon>Agaricomycotina</taxon>
        <taxon>Agaricomycetes</taxon>
        <taxon>Gloeophyllales</taxon>
        <taxon>Gloeophyllaceae</taxon>
        <taxon>Gloeophyllum</taxon>
    </lineage>
</organism>
<dbReference type="OMA" id="IRNAFMF"/>
<keyword evidence="1" id="KW-0808">Transferase</keyword>
<feature type="non-terminal residue" evidence="3">
    <location>
        <position position="1"/>
    </location>
</feature>
<dbReference type="Proteomes" id="UP000030669">
    <property type="component" value="Unassembled WGS sequence"/>
</dbReference>
<dbReference type="InterPro" id="IPR057596">
    <property type="entry name" value="RDRP_core"/>
</dbReference>
<dbReference type="HOGENOM" id="CLU_003387_0_0_1"/>
<dbReference type="GO" id="GO:0003968">
    <property type="term" value="F:RNA-directed RNA polymerase activity"/>
    <property type="evidence" value="ECO:0007669"/>
    <property type="project" value="UniProtKB-KW"/>
</dbReference>
<sequence>VIAHAATLQPQLEKLAWGVQYEIARGVTCGQWKWEDLTTDKLGQLKGSNAEAAYKVIPVMRGLPVPDMKSSKLTIWREMDREQAAILENRGRGLGLMGDWDDQSNWYGGKIQQVVRLSKVEGSKTPEYKISLDKLEMRRSNRFARFLGSRRLLALHVPDKLLREEGDDIRAFLRSKFVLLGRTFVTLHAKDGKIYMVEISEDYERRPNTQQGDNNRLSLEEIIRWYNPLDRNPKQPISKWTTRFALGFSTSVPVLQFEPQHIIFIRDRFAEGFTKETADAEHTMTDGCGFVSASVLLDIKNRMGYSNPPTAVQGRIAGSKGLWIAHPDPLYRDPNGPRIIWVRDSQKKIVLPDFSNVHRAHLIFDLVCPNRFLHPARLSMQTVLNLSHNGVPTEVFATAMADSLREEVAKLTKWDGPNAIMLLIDAIDKAGRVSGTKLQRLAGGMSRALGFSGRERREDVEEENPFNTFDDDGDDTFDAEFGFDPQSAPVSVHESAVELLKAGFHPLKLQLLWDKVKDILIRKIESEMLGYHINIAQSVEVFVVPDPFHILKEGEVYMRSNQGFEGMFTDTLEGPVLLSRNPTRVPSDVQKVTAVRCPQLADYSNLLVVSCKGKRSLASYLAGGGTGYTVMVVWDQNFVRPFCNADLVVPEENFISENFHRDIEKVPDFLNRIARQRRSQCHSELLRVLLQGMADRKVGIYSMYHDITVHTYGLADARTVRLAHMFTHLLDSDKTGLRPKEEVVKADRRQFGAAELGPCVLCQLMDAGKEEKEQLLIKYNQHKDKLSERDEDVIGPWDDANRRAASNAPGAEVLKSDMAIVRAHVDRALEAWRNVSWNDFAKSPIKSLGKRSKGGGTTKKSRQETVDGIAAQFHEAPAGISIVTSANEVRRWKVGYAMKQNPKFAFAVAFWDVCGIKAEAKGRSTATAAIASLSNIPPSVLKVLQPAEDP</sequence>
<dbReference type="eggNOG" id="KOG0988">
    <property type="taxonomic scope" value="Eukaryota"/>
</dbReference>
<dbReference type="GeneID" id="19305416"/>
<dbReference type="GO" id="GO:0030422">
    <property type="term" value="P:siRNA processing"/>
    <property type="evidence" value="ECO:0007669"/>
    <property type="project" value="TreeGrafter"/>
</dbReference>
<dbReference type="PANTHER" id="PTHR23079:SF14">
    <property type="entry name" value="RNA-DEPENDENT RNA POLYMERASE"/>
    <property type="match status" value="1"/>
</dbReference>
<dbReference type="GO" id="GO:0031380">
    <property type="term" value="C:nuclear RNA-directed RNA polymerase complex"/>
    <property type="evidence" value="ECO:0007669"/>
    <property type="project" value="TreeGrafter"/>
</dbReference>
<dbReference type="RefSeq" id="XP_007860278.1">
    <property type="nucleotide sequence ID" value="XM_007862087.1"/>
</dbReference>
<reference evidence="3 4" key="1">
    <citation type="journal article" date="2012" name="Science">
        <title>The Paleozoic origin of enzymatic lignin decomposition reconstructed from 31 fungal genomes.</title>
        <authorList>
            <person name="Floudas D."/>
            <person name="Binder M."/>
            <person name="Riley R."/>
            <person name="Barry K."/>
            <person name="Blanchette R.A."/>
            <person name="Henrissat B."/>
            <person name="Martinez A.T."/>
            <person name="Otillar R."/>
            <person name="Spatafora J.W."/>
            <person name="Yadav J.S."/>
            <person name="Aerts A."/>
            <person name="Benoit I."/>
            <person name="Boyd A."/>
            <person name="Carlson A."/>
            <person name="Copeland A."/>
            <person name="Coutinho P.M."/>
            <person name="de Vries R.P."/>
            <person name="Ferreira P."/>
            <person name="Findley K."/>
            <person name="Foster B."/>
            <person name="Gaskell J."/>
            <person name="Glotzer D."/>
            <person name="Gorecki P."/>
            <person name="Heitman J."/>
            <person name="Hesse C."/>
            <person name="Hori C."/>
            <person name="Igarashi K."/>
            <person name="Jurgens J.A."/>
            <person name="Kallen N."/>
            <person name="Kersten P."/>
            <person name="Kohler A."/>
            <person name="Kuees U."/>
            <person name="Kumar T.K.A."/>
            <person name="Kuo A."/>
            <person name="LaButti K."/>
            <person name="Larrondo L.F."/>
            <person name="Lindquist E."/>
            <person name="Ling A."/>
            <person name="Lombard V."/>
            <person name="Lucas S."/>
            <person name="Lundell T."/>
            <person name="Martin R."/>
            <person name="McLaughlin D.J."/>
            <person name="Morgenstern I."/>
            <person name="Morin E."/>
            <person name="Murat C."/>
            <person name="Nagy L.G."/>
            <person name="Nolan M."/>
            <person name="Ohm R.A."/>
            <person name="Patyshakuliyeva A."/>
            <person name="Rokas A."/>
            <person name="Ruiz-Duenas F.J."/>
            <person name="Sabat G."/>
            <person name="Salamov A."/>
            <person name="Samejima M."/>
            <person name="Schmutz J."/>
            <person name="Slot J.C."/>
            <person name="St John F."/>
            <person name="Stenlid J."/>
            <person name="Sun H."/>
            <person name="Sun S."/>
            <person name="Syed K."/>
            <person name="Tsang A."/>
            <person name="Wiebenga A."/>
            <person name="Young D."/>
            <person name="Pisabarro A."/>
            <person name="Eastwood D.C."/>
            <person name="Martin F."/>
            <person name="Cullen D."/>
            <person name="Grigoriev I.V."/>
            <person name="Hibbett D.S."/>
        </authorList>
    </citation>
    <scope>NUCLEOTIDE SEQUENCE [LARGE SCALE GENOMIC DNA]</scope>
    <source>
        <strain evidence="3 4">ATCC 11539</strain>
    </source>
</reference>
<dbReference type="InterPro" id="IPR007855">
    <property type="entry name" value="RDRP"/>
</dbReference>
<keyword evidence="1" id="KW-0694">RNA-binding</keyword>
<dbReference type="AlphaFoldDB" id="S7S2Q3"/>
<evidence type="ECO:0000313" key="3">
    <source>
        <dbReference type="EMBL" id="EPQ60054.1"/>
    </source>
</evidence>
<keyword evidence="4" id="KW-1185">Reference proteome</keyword>
<dbReference type="KEGG" id="gtr:GLOTRDRAFT_31813"/>
<comment type="similarity">
    <text evidence="1">Belongs to the RdRP family.</text>
</comment>
<accession>S7S2Q3</accession>
<comment type="catalytic activity">
    <reaction evidence="1">
        <text>RNA(n) + a ribonucleoside 5'-triphosphate = RNA(n+1) + diphosphate</text>
        <dbReference type="Rhea" id="RHEA:21248"/>
        <dbReference type="Rhea" id="RHEA-COMP:14527"/>
        <dbReference type="Rhea" id="RHEA-COMP:17342"/>
        <dbReference type="ChEBI" id="CHEBI:33019"/>
        <dbReference type="ChEBI" id="CHEBI:61557"/>
        <dbReference type="ChEBI" id="CHEBI:140395"/>
        <dbReference type="EC" id="2.7.7.48"/>
    </reaction>
</comment>
<evidence type="ECO:0000259" key="2">
    <source>
        <dbReference type="Pfam" id="PF05183"/>
    </source>
</evidence>
<dbReference type="GO" id="GO:0003723">
    <property type="term" value="F:RNA binding"/>
    <property type="evidence" value="ECO:0007669"/>
    <property type="project" value="UniProtKB-KW"/>
</dbReference>
<proteinExistence type="inferred from homology"/>
<name>S7S2Q3_GLOTA</name>